<feature type="transmembrane region" description="Helical" evidence="1">
    <location>
        <begin position="666"/>
        <end position="685"/>
    </location>
</feature>
<dbReference type="PANTHER" id="PTHR22753">
    <property type="entry name" value="TRANSMEMBRANE PROTEIN 68"/>
    <property type="match status" value="1"/>
</dbReference>
<dbReference type="EMBL" id="JBBJCI010000038">
    <property type="protein sequence ID" value="KAK7250034.1"/>
    <property type="molecule type" value="Genomic_DNA"/>
</dbReference>
<feature type="transmembrane region" description="Helical" evidence="1">
    <location>
        <begin position="606"/>
        <end position="627"/>
    </location>
</feature>
<evidence type="ECO:0000256" key="1">
    <source>
        <dbReference type="SAM" id="Phobius"/>
    </source>
</evidence>
<dbReference type="Gene3D" id="3.40.50.1820">
    <property type="entry name" value="alpha/beta hydrolase"/>
    <property type="match status" value="1"/>
</dbReference>
<proteinExistence type="predicted"/>
<evidence type="ECO:0000259" key="3">
    <source>
        <dbReference type="Pfam" id="PF12146"/>
    </source>
</evidence>
<feature type="transmembrane region" description="Helical" evidence="1">
    <location>
        <begin position="524"/>
        <end position="547"/>
    </location>
</feature>
<comment type="caution">
    <text evidence="4">The sequence shown here is derived from an EMBL/GenBank/DDBJ whole genome shotgun (WGS) entry which is preliminary data.</text>
</comment>
<dbReference type="InterPro" id="IPR027417">
    <property type="entry name" value="P-loop_NTPase"/>
</dbReference>
<feature type="transmembrane region" description="Helical" evidence="1">
    <location>
        <begin position="567"/>
        <end position="594"/>
    </location>
</feature>
<sequence>MPRAFWFLITTATACSLHDLERTCRPLDAPNEECCALYGSLDEGDWCAANVRNSSGYAALNENQTDGPYAAYALARACGSPLPSCFVDVDREATAVKLTVLIDWREPYASDSARWDAEITAICSPAIEYWQPHIGAYLGRDEFVEYAYTLSPAFNLGALFPYESMEACVRYLSRDVADRCLDGAGGFFAGDTRACRQMHLQLALLDPIVHCPHLGPESEKCAAPPRAGARVVAFCDDVSPPYGDEAAASRPPLGLSSATCDLPLSGALTLGEQLRYYALTIPLQAPVATRLRRAAAVQREVRLEGHDGTRVDKLSEGQHRRLLLAIRLLALPSVLALDELTSGQDAATALALMRGAAALAARGLNVVVVIHQPSAEIFALFDKVLALRSGGDGCDVARPEDVADAAAALRGTAPDVALNPADVLLEARRELIDAGLALAPPPELGGSKNETDDPTVHRTTYFRGETRRRFVLALRRFSRESGAAKLGGYGATALSLAAVVASLFNPEGRGHRLTSTADGADVVFVLFIGLTTLCGVSNFQANAVLAPAERARFERDAAARYDTARNYFAFVVARDFVVVNVGAAPFFLAVFYGCGAAAPDRLLPMLVVFLLAQHAFHATGSLFFHVAAPPEDATPGIVLSGVYNFVVFLLAGVVKRVSDMHAAWALVARALPGYSAMGLLVFYAFEDRAFFCAARAFPAECYDGSNVIDFFGYRSFEDRVALSIATLVLNFAVARGLLFVALVRAARRPPCAALDGADVEKVPGKARGSRRSSWPFSTATSVDGDLSPLRGAATLATVDDDDDAELPGSLSARLSAGGRSLRAPFGLDVAEQRTGTEDGRVKDLVRRYSSEADKPKLLVFGGVDGTDRVGIGNRRRLSEFYDVRSLVLDADDVADHGALVRLAVAEAGGDAVSVVGESMGAVIALGFALARPQLVDALVVCNAATSYARAPVSLVAPLLPRIPQRIYSSLSGVGAAPPWSARAVFVASGGDAVLPSVSESRRLARLCDGAAVRVEPGAPHVLFEDLNLLSVFAEAGLLPDGARTASALSTAPRTPIEYSMKAARQIVSPKFFSTSPEGNVEAGLRHVPASGPLLLVGNHQLFGLDGVLLVEEFLAEKRLGVVPLVYPPLLLDESPLAPLPYPLPGSAAMLRRFDARPAGARELCGALAEGRHCLVFPGGAREVFKRRGEQYVLQWPESSALVKIAARYNATIVPFGGMGGDEFFGDDGSYVQDTDELLARDDAVGTFFRERTKDLVSLVPGDDFVPPLVSPNGFPRRHYFICGRAFDTAAVDPRSGAACDALYAAVRAAVEQNIEYLEQRRGDDPYESTPKRLPYELATGVVAPTFPVDQ</sequence>
<keyword evidence="1" id="KW-0812">Transmembrane</keyword>
<organism evidence="4 5">
    <name type="scientific">Aureococcus anophagefferens</name>
    <name type="common">Harmful bloom alga</name>
    <dbReference type="NCBI Taxonomy" id="44056"/>
    <lineage>
        <taxon>Eukaryota</taxon>
        <taxon>Sar</taxon>
        <taxon>Stramenopiles</taxon>
        <taxon>Ochrophyta</taxon>
        <taxon>Pelagophyceae</taxon>
        <taxon>Pelagomonadales</taxon>
        <taxon>Pelagomonadaceae</taxon>
        <taxon>Aureococcus</taxon>
    </lineage>
</organism>
<keyword evidence="2" id="KW-0732">Signal</keyword>
<evidence type="ECO:0000313" key="4">
    <source>
        <dbReference type="EMBL" id="KAK7250034.1"/>
    </source>
</evidence>
<dbReference type="SUPFAM" id="SSF53474">
    <property type="entry name" value="alpha/beta-Hydrolases"/>
    <property type="match status" value="1"/>
</dbReference>
<feature type="domain" description="Serine aminopeptidase S33" evidence="3">
    <location>
        <begin position="893"/>
        <end position="970"/>
    </location>
</feature>
<feature type="transmembrane region" description="Helical" evidence="1">
    <location>
        <begin position="633"/>
        <end position="654"/>
    </location>
</feature>
<dbReference type="Pfam" id="PF12146">
    <property type="entry name" value="Hydrolase_4"/>
    <property type="match status" value="1"/>
</dbReference>
<evidence type="ECO:0000313" key="5">
    <source>
        <dbReference type="Proteomes" id="UP001363151"/>
    </source>
</evidence>
<dbReference type="Gene3D" id="3.40.50.300">
    <property type="entry name" value="P-loop containing nucleotide triphosphate hydrolases"/>
    <property type="match status" value="1"/>
</dbReference>
<feature type="signal peptide" evidence="2">
    <location>
        <begin position="1"/>
        <end position="16"/>
    </location>
</feature>
<protein>
    <recommendedName>
        <fullName evidence="3">Serine aminopeptidase S33 domain-containing protein</fullName>
    </recommendedName>
</protein>
<dbReference type="Proteomes" id="UP001363151">
    <property type="component" value="Unassembled WGS sequence"/>
</dbReference>
<accession>A0ABR1GAM9</accession>
<feature type="chain" id="PRO_5045872868" description="Serine aminopeptidase S33 domain-containing protein" evidence="2">
    <location>
        <begin position="17"/>
        <end position="1350"/>
    </location>
</feature>
<dbReference type="PANTHER" id="PTHR22753:SF14">
    <property type="entry name" value="MONOACYLGLYCEROL_DIACYLGLYCEROL O-ACYLTRANSFERASE"/>
    <property type="match status" value="1"/>
</dbReference>
<name>A0ABR1GAM9_AURAN</name>
<dbReference type="InterPro" id="IPR022742">
    <property type="entry name" value="Hydrolase_4"/>
</dbReference>
<feature type="transmembrane region" description="Helical" evidence="1">
    <location>
        <begin position="720"/>
        <end position="743"/>
    </location>
</feature>
<dbReference type="InterPro" id="IPR029058">
    <property type="entry name" value="AB_hydrolase_fold"/>
</dbReference>
<keyword evidence="5" id="KW-1185">Reference proteome</keyword>
<reference evidence="4 5" key="1">
    <citation type="submission" date="2024-03" db="EMBL/GenBank/DDBJ databases">
        <title>Aureococcus anophagefferens CCMP1851 and Kratosvirus quantuckense: Draft genome of a second virus-susceptible host strain in the model system.</title>
        <authorList>
            <person name="Chase E."/>
            <person name="Truchon A.R."/>
            <person name="Schepens W."/>
            <person name="Wilhelm S.W."/>
        </authorList>
    </citation>
    <scope>NUCLEOTIDE SEQUENCE [LARGE SCALE GENOMIC DNA]</scope>
    <source>
        <strain evidence="4 5">CCMP1851</strain>
    </source>
</reference>
<keyword evidence="1" id="KW-1133">Transmembrane helix</keyword>
<dbReference type="PROSITE" id="PS51257">
    <property type="entry name" value="PROKAR_LIPOPROTEIN"/>
    <property type="match status" value="1"/>
</dbReference>
<dbReference type="SUPFAM" id="SSF52540">
    <property type="entry name" value="P-loop containing nucleoside triphosphate hydrolases"/>
    <property type="match status" value="1"/>
</dbReference>
<gene>
    <name evidence="4" type="ORF">SO694_00006043</name>
</gene>
<evidence type="ECO:0000256" key="2">
    <source>
        <dbReference type="SAM" id="SignalP"/>
    </source>
</evidence>
<keyword evidence="1" id="KW-0472">Membrane</keyword>